<dbReference type="Proteomes" id="UP000001549">
    <property type="component" value="Chromosome"/>
</dbReference>
<accession>F8B336</accession>
<dbReference type="HOGENOM" id="CLU_2699320_0_0_11"/>
<dbReference type="STRING" id="656024.FsymDg_2584"/>
<evidence type="ECO:0000313" key="2">
    <source>
        <dbReference type="EMBL" id="AEH09945.1"/>
    </source>
</evidence>
<sequence>MADETGVAAGKVDEFDAEYWLDNDEAVLTDILQVAVRQATGITDSGAADRGTTDDGSADGGARTVGAQPAERP</sequence>
<feature type="region of interest" description="Disordered" evidence="1">
    <location>
        <begin position="40"/>
        <end position="73"/>
    </location>
</feature>
<gene>
    <name evidence="2" type="ordered locus">FsymDg_2584</name>
</gene>
<proteinExistence type="predicted"/>
<name>F8B336_9ACTN</name>
<dbReference type="KEGG" id="fsy:FsymDg_2584"/>
<organism evidence="2 3">
    <name type="scientific">Candidatus Protofrankia datiscae</name>
    <dbReference type="NCBI Taxonomy" id="2716812"/>
    <lineage>
        <taxon>Bacteria</taxon>
        <taxon>Bacillati</taxon>
        <taxon>Actinomycetota</taxon>
        <taxon>Actinomycetes</taxon>
        <taxon>Frankiales</taxon>
        <taxon>Frankiaceae</taxon>
        <taxon>Protofrankia</taxon>
    </lineage>
</organism>
<keyword evidence="3" id="KW-1185">Reference proteome</keyword>
<protein>
    <submittedName>
        <fullName evidence="2">Uncharacterized protein</fullName>
    </submittedName>
</protein>
<dbReference type="AlphaFoldDB" id="F8B336"/>
<evidence type="ECO:0000313" key="3">
    <source>
        <dbReference type="Proteomes" id="UP000001549"/>
    </source>
</evidence>
<evidence type="ECO:0000256" key="1">
    <source>
        <dbReference type="SAM" id="MobiDB-lite"/>
    </source>
</evidence>
<dbReference type="RefSeq" id="WP_013873863.1">
    <property type="nucleotide sequence ID" value="NC_015656.1"/>
</dbReference>
<reference evidence="2 3" key="1">
    <citation type="submission" date="2011-05" db="EMBL/GenBank/DDBJ databases">
        <title>Complete sequence of chromosome of Frankia symbiont of Datisca glomerata.</title>
        <authorList>
            <consortium name="US DOE Joint Genome Institute"/>
            <person name="Lucas S."/>
            <person name="Han J."/>
            <person name="Lapidus A."/>
            <person name="Cheng J.-F."/>
            <person name="Goodwin L."/>
            <person name="Pitluck S."/>
            <person name="Peters L."/>
            <person name="Mikhailova N."/>
            <person name="Chertkov O."/>
            <person name="Teshima H."/>
            <person name="Han C."/>
            <person name="Tapia R."/>
            <person name="Land M."/>
            <person name="Hauser L."/>
            <person name="Kyrpides N."/>
            <person name="Ivanova N."/>
            <person name="Pagani I."/>
            <person name="Berry A."/>
            <person name="Pawlowski K."/>
            <person name="Persson T."/>
            <person name="Vanden Heuvel B."/>
            <person name="Benson D."/>
            <person name="Woyke T."/>
        </authorList>
    </citation>
    <scope>NUCLEOTIDE SEQUENCE [LARGE SCALE GENOMIC DNA]</scope>
    <source>
        <strain evidence="3">4085684</strain>
    </source>
</reference>
<dbReference type="EMBL" id="CP002801">
    <property type="protein sequence ID" value="AEH09945.1"/>
    <property type="molecule type" value="Genomic_DNA"/>
</dbReference>